<keyword evidence="4" id="KW-1185">Reference proteome</keyword>
<evidence type="ECO:0000256" key="1">
    <source>
        <dbReference type="SAM" id="Phobius"/>
    </source>
</evidence>
<sequence length="351" mass="41370">MMQDFVKKYPLIFHLLGWIGIAFIFFIIFPLTYRINLPIEHYIYHAILLVFLMILYYLNVGFLLPKISWRKNGVLYILTLIILTIFLILVMNQVEEILQLNQKLHQILHPNQPTNLKQNSFFISIYISIFALIIFAIGISSHLIKNLNKEEKKKLLLKEEKTKAELSVLKAQINPHFFFNTLNTIHSLTYFEVEKSRTAIQKMAKMMRFVLNEEQNDKVLLKDEISFIENYIDLMRFRIPENVTLKVEISTSENELEIAPMILLTFIENAFQYGISTTKDCEICLKINVENGLLILETINEIFENKRVNRSKNIGIQNTIKRLEIMYSSNYEYVVKIESNVYNCLLKIKLK</sequence>
<feature type="transmembrane region" description="Helical" evidence="1">
    <location>
        <begin position="121"/>
        <end position="144"/>
    </location>
</feature>
<dbReference type="KEGG" id="efal:FH779_09475"/>
<dbReference type="PANTHER" id="PTHR34220">
    <property type="entry name" value="SENSOR HISTIDINE KINASE YPDA"/>
    <property type="match status" value="1"/>
</dbReference>
<evidence type="ECO:0000259" key="2">
    <source>
        <dbReference type="Pfam" id="PF06580"/>
    </source>
</evidence>
<evidence type="ECO:0000313" key="4">
    <source>
        <dbReference type="Proteomes" id="UP000510643"/>
    </source>
</evidence>
<keyword evidence="1" id="KW-0472">Membrane</keyword>
<proteinExistence type="predicted"/>
<protein>
    <recommendedName>
        <fullName evidence="2">Signal transduction histidine kinase internal region domain-containing protein</fullName>
    </recommendedName>
</protein>
<accession>A0A7H9DU68</accession>
<dbReference type="InterPro" id="IPR050640">
    <property type="entry name" value="Bact_2-comp_sensor_kinase"/>
</dbReference>
<dbReference type="Proteomes" id="UP000510643">
    <property type="component" value="Chromosome"/>
</dbReference>
<name>A0A7H9DU68_9FLAO</name>
<dbReference type="Pfam" id="PF06580">
    <property type="entry name" value="His_kinase"/>
    <property type="match status" value="1"/>
</dbReference>
<evidence type="ECO:0000313" key="3">
    <source>
        <dbReference type="EMBL" id="QLL58301.1"/>
    </source>
</evidence>
<dbReference type="GO" id="GO:0000155">
    <property type="term" value="F:phosphorelay sensor kinase activity"/>
    <property type="evidence" value="ECO:0007669"/>
    <property type="project" value="InterPro"/>
</dbReference>
<dbReference type="GO" id="GO:0016020">
    <property type="term" value="C:membrane"/>
    <property type="evidence" value="ECO:0007669"/>
    <property type="project" value="InterPro"/>
</dbReference>
<feature type="domain" description="Signal transduction histidine kinase internal region" evidence="2">
    <location>
        <begin position="164"/>
        <end position="242"/>
    </location>
</feature>
<dbReference type="InterPro" id="IPR010559">
    <property type="entry name" value="Sig_transdc_His_kin_internal"/>
</dbReference>
<dbReference type="EMBL" id="CP040908">
    <property type="protein sequence ID" value="QLL58301.1"/>
    <property type="molecule type" value="Genomic_DNA"/>
</dbReference>
<keyword evidence="1" id="KW-1133">Transmembrane helix</keyword>
<feature type="transmembrane region" description="Helical" evidence="1">
    <location>
        <begin position="12"/>
        <end position="31"/>
    </location>
</feature>
<dbReference type="AlphaFoldDB" id="A0A7H9DU68"/>
<feature type="transmembrane region" description="Helical" evidence="1">
    <location>
        <begin position="43"/>
        <end position="62"/>
    </location>
</feature>
<keyword evidence="1" id="KW-0812">Transmembrane</keyword>
<reference evidence="3 4" key="1">
    <citation type="submission" date="2019-06" db="EMBL/GenBank/DDBJ databases">
        <title>Emergence of pandrug resistant Empedobacter falsenii in China.</title>
        <authorList>
            <person name="Dong N."/>
            <person name="Chen S."/>
            <person name="Zhang R."/>
        </authorList>
    </citation>
    <scope>NUCLEOTIDE SEQUENCE [LARGE SCALE GENOMIC DNA]</scope>
    <source>
        <strain evidence="3 4">1681-1</strain>
    </source>
</reference>
<organism evidence="3 4">
    <name type="scientific">Empedobacter falsenii</name>
    <dbReference type="NCBI Taxonomy" id="343874"/>
    <lineage>
        <taxon>Bacteria</taxon>
        <taxon>Pseudomonadati</taxon>
        <taxon>Bacteroidota</taxon>
        <taxon>Flavobacteriia</taxon>
        <taxon>Flavobacteriales</taxon>
        <taxon>Weeksellaceae</taxon>
        <taxon>Empedobacter</taxon>
    </lineage>
</organism>
<dbReference type="PANTHER" id="PTHR34220:SF7">
    <property type="entry name" value="SENSOR HISTIDINE KINASE YPDA"/>
    <property type="match status" value="1"/>
</dbReference>
<gene>
    <name evidence="3" type="ORF">FH779_09475</name>
</gene>
<feature type="transmembrane region" description="Helical" evidence="1">
    <location>
        <begin position="74"/>
        <end position="94"/>
    </location>
</feature>